<dbReference type="PANTHER" id="PTHR10851:SF0">
    <property type="entry name" value="PYRIDOXINE-5'-PHOSPHATE OXIDASE"/>
    <property type="match status" value="1"/>
</dbReference>
<proteinExistence type="inferred from homology"/>
<dbReference type="PROSITE" id="PS01064">
    <property type="entry name" value="PYRIDOX_OXIDASE"/>
    <property type="match status" value="1"/>
</dbReference>
<keyword evidence="10" id="KW-0560">Oxidoreductase</keyword>
<comment type="pathway">
    <text evidence="4">Cofactor metabolism; pyridoxal 5'-phosphate salvage; pyridoxal 5'-phosphate from pyridoxine 5'-phosphate: step 1/1.</text>
</comment>
<dbReference type="OMA" id="AYFRTRP"/>
<dbReference type="AlphaFoldDB" id="A0A087T1Z2"/>
<evidence type="ECO:0000256" key="8">
    <source>
        <dbReference type="ARBA" id="ARBA00022630"/>
    </source>
</evidence>
<dbReference type="InterPro" id="IPR019576">
    <property type="entry name" value="Pyridoxamine_oxidase_dimer_C"/>
</dbReference>
<evidence type="ECO:0000256" key="9">
    <source>
        <dbReference type="ARBA" id="ARBA00022643"/>
    </source>
</evidence>
<keyword evidence="9" id="KW-0288">FMN</keyword>
<name>A0A087T1Z2_STEMI</name>
<feature type="non-terminal residue" evidence="14">
    <location>
        <position position="278"/>
    </location>
</feature>
<feature type="domain" description="Pyridoxamine 5'-phosphate oxidase N-terminal" evidence="12">
    <location>
        <begin position="90"/>
        <end position="206"/>
    </location>
</feature>
<evidence type="ECO:0000256" key="5">
    <source>
        <dbReference type="ARBA" id="ARBA00007301"/>
    </source>
</evidence>
<dbReference type="FunFam" id="2.30.110.10:FF:000005">
    <property type="entry name" value="NAD(P)H-hydrate epimerase"/>
    <property type="match status" value="1"/>
</dbReference>
<comment type="pathway">
    <text evidence="3">Cofactor metabolism; pyridoxal 5'-phosphate salvage; pyridoxal 5'-phosphate from pyridoxamine 5'-phosphate: step 1/1.</text>
</comment>
<comment type="similarity">
    <text evidence="5">Belongs to the pyridoxamine 5'-phosphate oxidase family.</text>
</comment>
<organism evidence="14 15">
    <name type="scientific">Stegodyphus mimosarum</name>
    <name type="common">African social velvet spider</name>
    <dbReference type="NCBI Taxonomy" id="407821"/>
    <lineage>
        <taxon>Eukaryota</taxon>
        <taxon>Metazoa</taxon>
        <taxon>Ecdysozoa</taxon>
        <taxon>Arthropoda</taxon>
        <taxon>Chelicerata</taxon>
        <taxon>Arachnida</taxon>
        <taxon>Araneae</taxon>
        <taxon>Araneomorphae</taxon>
        <taxon>Entelegynae</taxon>
        <taxon>Eresoidea</taxon>
        <taxon>Eresidae</taxon>
        <taxon>Stegodyphus</taxon>
    </lineage>
</organism>
<protein>
    <recommendedName>
        <fullName evidence="7">pyridoxal 5'-phosphate synthase</fullName>
        <ecNumber evidence="7">1.4.3.5</ecNumber>
    </recommendedName>
</protein>
<evidence type="ECO:0000313" key="14">
    <source>
        <dbReference type="EMBL" id="KFM59131.1"/>
    </source>
</evidence>
<evidence type="ECO:0000256" key="6">
    <source>
        <dbReference type="ARBA" id="ARBA00011738"/>
    </source>
</evidence>
<dbReference type="OrthoDB" id="303614at2759"/>
<gene>
    <name evidence="14" type="ORF">X975_15705</name>
</gene>
<dbReference type="Pfam" id="PF01243">
    <property type="entry name" value="PNPOx_N"/>
    <property type="match status" value="1"/>
</dbReference>
<evidence type="ECO:0000256" key="10">
    <source>
        <dbReference type="ARBA" id="ARBA00023002"/>
    </source>
</evidence>
<keyword evidence="11" id="KW-0664">Pyridoxine biosynthesis</keyword>
<sequence>MAVYFSSRFSSQFHSGGICGLLRKVANWKNIVAMALIQGPESSEDRVDLSDFRVPYYSDDIPDDLKKDFSSKNPFILFDSWFNLAHKTDGIKEANAMAVATADKSGMPSVRYCLLKSYGTDGFCFFTNYNSRKGREIAENPRVALLFYWEPLCRQIRIEGSVTKLSEKESEEYFHSRPRGSQISAIISHQSELIRNKEVLLRKKEELECQYADETIAIPKPEYWGGYKVIPNSFEFWCGRTNRLHDRLRFRRPSPQETPDEKLTFKGESGWIYEYLSP</sequence>
<dbReference type="GO" id="GO:0004733">
    <property type="term" value="F:pyridoxamine phosphate oxidase activity"/>
    <property type="evidence" value="ECO:0007669"/>
    <property type="project" value="UniProtKB-EC"/>
</dbReference>
<comment type="function">
    <text evidence="2">Catalyzes the oxidation of either pyridoxine 5'-phosphate (PNP) or pyridoxamine 5'-phosphate (PMP) into pyridoxal 5'-phosphate (PLP).</text>
</comment>
<dbReference type="InterPro" id="IPR012349">
    <property type="entry name" value="Split_barrel_FMN-bd"/>
</dbReference>
<feature type="domain" description="Pyridoxine 5'-phosphate oxidase dimerisation C-terminal" evidence="13">
    <location>
        <begin position="224"/>
        <end position="278"/>
    </location>
</feature>
<evidence type="ECO:0000256" key="7">
    <source>
        <dbReference type="ARBA" id="ARBA00012801"/>
    </source>
</evidence>
<accession>A0A087T1Z2</accession>
<dbReference type="Pfam" id="PF10590">
    <property type="entry name" value="PNP_phzG_C"/>
    <property type="match status" value="1"/>
</dbReference>
<dbReference type="NCBIfam" id="NF004231">
    <property type="entry name" value="PRK05679.1"/>
    <property type="match status" value="1"/>
</dbReference>
<dbReference type="InterPro" id="IPR011576">
    <property type="entry name" value="Pyridox_Oxase_N"/>
</dbReference>
<evidence type="ECO:0000313" key="15">
    <source>
        <dbReference type="Proteomes" id="UP000054359"/>
    </source>
</evidence>
<dbReference type="InterPro" id="IPR000659">
    <property type="entry name" value="Pyridox_Oxase"/>
</dbReference>
<evidence type="ECO:0000256" key="4">
    <source>
        <dbReference type="ARBA" id="ARBA00005037"/>
    </source>
</evidence>
<evidence type="ECO:0000259" key="12">
    <source>
        <dbReference type="Pfam" id="PF01243"/>
    </source>
</evidence>
<dbReference type="STRING" id="407821.A0A087T1Z2"/>
<dbReference type="EMBL" id="KK113024">
    <property type="protein sequence ID" value="KFM59131.1"/>
    <property type="molecule type" value="Genomic_DNA"/>
</dbReference>
<dbReference type="UniPathway" id="UPA01068">
    <property type="reaction ID" value="UER00304"/>
</dbReference>
<dbReference type="NCBIfam" id="TIGR00558">
    <property type="entry name" value="pdxH"/>
    <property type="match status" value="1"/>
</dbReference>
<reference evidence="14 15" key="1">
    <citation type="submission" date="2013-11" db="EMBL/GenBank/DDBJ databases">
        <title>Genome sequencing of Stegodyphus mimosarum.</title>
        <authorList>
            <person name="Bechsgaard J."/>
        </authorList>
    </citation>
    <scope>NUCLEOTIDE SEQUENCE [LARGE SCALE GENOMIC DNA]</scope>
</reference>
<evidence type="ECO:0000259" key="13">
    <source>
        <dbReference type="Pfam" id="PF10590"/>
    </source>
</evidence>
<dbReference type="Proteomes" id="UP000054359">
    <property type="component" value="Unassembled WGS sequence"/>
</dbReference>
<keyword evidence="8" id="KW-0285">Flavoprotein</keyword>
<dbReference type="InterPro" id="IPR019740">
    <property type="entry name" value="Pyridox_Oxase_CS"/>
</dbReference>
<evidence type="ECO:0000256" key="1">
    <source>
        <dbReference type="ARBA" id="ARBA00001917"/>
    </source>
</evidence>
<dbReference type="EC" id="1.4.3.5" evidence="7"/>
<comment type="subunit">
    <text evidence="6">Homodimer.</text>
</comment>
<evidence type="ECO:0000256" key="3">
    <source>
        <dbReference type="ARBA" id="ARBA00004738"/>
    </source>
</evidence>
<dbReference type="SUPFAM" id="SSF50475">
    <property type="entry name" value="FMN-binding split barrel"/>
    <property type="match status" value="1"/>
</dbReference>
<dbReference type="GO" id="GO:0008615">
    <property type="term" value="P:pyridoxine biosynthetic process"/>
    <property type="evidence" value="ECO:0007669"/>
    <property type="project" value="UniProtKB-KW"/>
</dbReference>
<dbReference type="GO" id="GO:0010181">
    <property type="term" value="F:FMN binding"/>
    <property type="evidence" value="ECO:0007669"/>
    <property type="project" value="InterPro"/>
</dbReference>
<comment type="cofactor">
    <cofactor evidence="1">
        <name>FMN</name>
        <dbReference type="ChEBI" id="CHEBI:58210"/>
    </cofactor>
</comment>
<evidence type="ECO:0000256" key="11">
    <source>
        <dbReference type="ARBA" id="ARBA00023096"/>
    </source>
</evidence>
<keyword evidence="15" id="KW-1185">Reference proteome</keyword>
<evidence type="ECO:0000256" key="2">
    <source>
        <dbReference type="ARBA" id="ARBA00003691"/>
    </source>
</evidence>
<dbReference type="PANTHER" id="PTHR10851">
    <property type="entry name" value="PYRIDOXINE-5-PHOSPHATE OXIDASE"/>
    <property type="match status" value="1"/>
</dbReference>
<dbReference type="HAMAP" id="MF_01629">
    <property type="entry name" value="PdxH"/>
    <property type="match status" value="1"/>
</dbReference>
<dbReference type="Gene3D" id="2.30.110.10">
    <property type="entry name" value="Electron Transport, Fmn-binding Protein, Chain A"/>
    <property type="match status" value="1"/>
</dbReference>